<accession>A0A7R9W4H8</accession>
<dbReference type="EMBL" id="HBED01025585">
    <property type="protein sequence ID" value="CAD8313915.1"/>
    <property type="molecule type" value="Transcribed_RNA"/>
</dbReference>
<protein>
    <submittedName>
        <fullName evidence="1">Uncharacterized protein</fullName>
    </submittedName>
</protein>
<evidence type="ECO:0000313" key="1">
    <source>
        <dbReference type="EMBL" id="CAD8313915.1"/>
    </source>
</evidence>
<gene>
    <name evidence="1" type="ORF">TDUB1175_LOCUS12704</name>
</gene>
<name>A0A7R9W4H8_9STRA</name>
<organism evidence="1">
    <name type="scientific">Pseudictyota dubia</name>
    <dbReference type="NCBI Taxonomy" id="2749911"/>
    <lineage>
        <taxon>Eukaryota</taxon>
        <taxon>Sar</taxon>
        <taxon>Stramenopiles</taxon>
        <taxon>Ochrophyta</taxon>
        <taxon>Bacillariophyta</taxon>
        <taxon>Mediophyceae</taxon>
        <taxon>Biddulphiophycidae</taxon>
        <taxon>Eupodiscales</taxon>
        <taxon>Odontellaceae</taxon>
        <taxon>Pseudictyota</taxon>
    </lineage>
</organism>
<sequence length="106" mass="12292">MFVSRSDVLLSALESARTDAPFNSGGSGAEWRTASALSWDRRERQVVRNAANCSRSFAWSSEWMYFCPFRLVESRLAHAGSSRLSWRSWIRYCTYGQLWRAPTKRF</sequence>
<proteinExistence type="predicted"/>
<reference evidence="1" key="1">
    <citation type="submission" date="2021-01" db="EMBL/GenBank/DDBJ databases">
        <authorList>
            <person name="Corre E."/>
            <person name="Pelletier E."/>
            <person name="Niang G."/>
            <person name="Scheremetjew M."/>
            <person name="Finn R."/>
            <person name="Kale V."/>
            <person name="Holt S."/>
            <person name="Cochrane G."/>
            <person name="Meng A."/>
            <person name="Brown T."/>
            <person name="Cohen L."/>
        </authorList>
    </citation>
    <scope>NUCLEOTIDE SEQUENCE</scope>
    <source>
        <strain evidence="1">CCMP147</strain>
    </source>
</reference>
<dbReference type="AlphaFoldDB" id="A0A7R9W4H8"/>